<dbReference type="PROSITE" id="PS51819">
    <property type="entry name" value="VOC"/>
    <property type="match status" value="1"/>
</dbReference>
<dbReference type="Gene3D" id="3.10.180.10">
    <property type="entry name" value="2,3-Dihydroxybiphenyl 1,2-Dioxygenase, domain 1"/>
    <property type="match status" value="1"/>
</dbReference>
<accession>A0A1F7HJC9</accession>
<evidence type="ECO:0000259" key="1">
    <source>
        <dbReference type="PROSITE" id="PS51819"/>
    </source>
</evidence>
<evidence type="ECO:0000313" key="3">
    <source>
        <dbReference type="Proteomes" id="UP000177199"/>
    </source>
</evidence>
<sequence length="125" mass="14671">MTLRIELFTSDTKRSIEFYEKVLGFKKILSKPDYDYHNISRDNVHIGITSAQKSIENHYFRPELLTSRKGLGTEIVLEVDDIELIYNQVKKSGHPIHDPLTKRNWGLTDFRIVDPDGYYLRITSR</sequence>
<reference evidence="2 3" key="1">
    <citation type="journal article" date="2016" name="Nat. Commun.">
        <title>Thousands of microbial genomes shed light on interconnected biogeochemical processes in an aquifer system.</title>
        <authorList>
            <person name="Anantharaman K."/>
            <person name="Brown C.T."/>
            <person name="Hug L.A."/>
            <person name="Sharon I."/>
            <person name="Castelle C.J."/>
            <person name="Probst A.J."/>
            <person name="Thomas B.C."/>
            <person name="Singh A."/>
            <person name="Wilkins M.J."/>
            <person name="Karaoz U."/>
            <person name="Brodie E.L."/>
            <person name="Williams K.H."/>
            <person name="Hubbard S.S."/>
            <person name="Banfield J.F."/>
        </authorList>
    </citation>
    <scope>NUCLEOTIDE SEQUENCE [LARGE SCALE GENOMIC DNA]</scope>
</reference>
<dbReference type="EMBL" id="MFZV01000028">
    <property type="protein sequence ID" value="OGK31076.1"/>
    <property type="molecule type" value="Genomic_DNA"/>
</dbReference>
<dbReference type="InterPro" id="IPR004360">
    <property type="entry name" value="Glyas_Fos-R_dOase_dom"/>
</dbReference>
<gene>
    <name evidence="2" type="ORF">A3F29_02160</name>
</gene>
<dbReference type="Proteomes" id="UP000177199">
    <property type="component" value="Unassembled WGS sequence"/>
</dbReference>
<dbReference type="SUPFAM" id="SSF54593">
    <property type="entry name" value="Glyoxalase/Bleomycin resistance protein/Dihydroxybiphenyl dioxygenase"/>
    <property type="match status" value="1"/>
</dbReference>
<comment type="caution">
    <text evidence="2">The sequence shown here is derived from an EMBL/GenBank/DDBJ whole genome shotgun (WGS) entry which is preliminary data.</text>
</comment>
<dbReference type="InterPro" id="IPR037523">
    <property type="entry name" value="VOC_core"/>
</dbReference>
<dbReference type="Pfam" id="PF00903">
    <property type="entry name" value="Glyoxalase"/>
    <property type="match status" value="1"/>
</dbReference>
<name>A0A1F7HJC9_9BACT</name>
<proteinExistence type="predicted"/>
<evidence type="ECO:0000313" key="2">
    <source>
        <dbReference type="EMBL" id="OGK31076.1"/>
    </source>
</evidence>
<dbReference type="InterPro" id="IPR029068">
    <property type="entry name" value="Glyas_Bleomycin-R_OHBP_Dase"/>
</dbReference>
<dbReference type="AlphaFoldDB" id="A0A1F7HJC9"/>
<protein>
    <submittedName>
        <fullName evidence="2">Bleomycin resistance protein</fullName>
    </submittedName>
</protein>
<organism evidence="2 3">
    <name type="scientific">Candidatus Roizmanbacteria bacterium RIFCSPHIGHO2_12_FULL_33_9</name>
    <dbReference type="NCBI Taxonomy" id="1802045"/>
    <lineage>
        <taxon>Bacteria</taxon>
        <taxon>Candidatus Roizmaniibacteriota</taxon>
    </lineage>
</organism>
<feature type="domain" description="VOC" evidence="1">
    <location>
        <begin position="1"/>
        <end position="125"/>
    </location>
</feature>